<keyword evidence="1" id="KW-0472">Membrane</keyword>
<reference evidence="3 4" key="1">
    <citation type="submission" date="2016-07" db="EMBL/GenBank/DDBJ databases">
        <authorList>
            <person name="Townsley L."/>
            <person name="Shank E.A."/>
        </authorList>
    </citation>
    <scope>NUCLEOTIDE SEQUENCE [LARGE SCALE GENOMIC DNA]</scope>
    <source>
        <strain evidence="3 4">CH01</strain>
    </source>
</reference>
<keyword evidence="4" id="KW-1185">Reference proteome</keyword>
<sequence length="146" mass="16564">MHFIFIKKKWLLICFLLVVIGLSGWYYLTPNSVQTAVEQQHVKTIDIDMITAEFSTKLDDGTEIEAYRWDPGTIVVEKNQKVNLKIHGINGKEHSFHIEGTNITGVVVKGKTTEVPLFFKKEGTYRLICDTHSHDGAPMIGYIVVD</sequence>
<dbReference type="EMBL" id="MDKC01000001">
    <property type="protein sequence ID" value="ODG93931.1"/>
    <property type="molecule type" value="Genomic_DNA"/>
</dbReference>
<dbReference type="SUPFAM" id="SSF49503">
    <property type="entry name" value="Cupredoxins"/>
    <property type="match status" value="1"/>
</dbReference>
<dbReference type="RefSeq" id="WP_069032110.1">
    <property type="nucleotide sequence ID" value="NZ_MDKC01000001.1"/>
</dbReference>
<proteinExistence type="predicted"/>
<evidence type="ECO:0000256" key="1">
    <source>
        <dbReference type="SAM" id="Phobius"/>
    </source>
</evidence>
<dbReference type="InterPro" id="IPR008972">
    <property type="entry name" value="Cupredoxin"/>
</dbReference>
<dbReference type="InterPro" id="IPR028096">
    <property type="entry name" value="EfeO_Cupredoxin"/>
</dbReference>
<keyword evidence="1" id="KW-1133">Transmembrane helix</keyword>
<organism evidence="3 4">
    <name type="scientific">Gottfriedia luciferensis</name>
    <dbReference type="NCBI Taxonomy" id="178774"/>
    <lineage>
        <taxon>Bacteria</taxon>
        <taxon>Bacillati</taxon>
        <taxon>Bacillota</taxon>
        <taxon>Bacilli</taxon>
        <taxon>Bacillales</taxon>
        <taxon>Bacillaceae</taxon>
        <taxon>Gottfriedia</taxon>
    </lineage>
</organism>
<dbReference type="Gene3D" id="2.60.40.420">
    <property type="entry name" value="Cupredoxins - blue copper proteins"/>
    <property type="match status" value="1"/>
</dbReference>
<dbReference type="Proteomes" id="UP000094580">
    <property type="component" value="Unassembled WGS sequence"/>
</dbReference>
<feature type="transmembrane region" description="Helical" evidence="1">
    <location>
        <begin position="10"/>
        <end position="28"/>
    </location>
</feature>
<name>A0ABX2ZVV8_9BACI</name>
<evidence type="ECO:0000313" key="4">
    <source>
        <dbReference type="Proteomes" id="UP000094580"/>
    </source>
</evidence>
<evidence type="ECO:0000259" key="2">
    <source>
        <dbReference type="Pfam" id="PF13473"/>
    </source>
</evidence>
<dbReference type="Pfam" id="PF13473">
    <property type="entry name" value="Cupredoxin_1"/>
    <property type="match status" value="1"/>
</dbReference>
<keyword evidence="1" id="KW-0812">Transmembrane</keyword>
<comment type="caution">
    <text evidence="3">The sequence shown here is derived from an EMBL/GenBank/DDBJ whole genome shotgun (WGS) entry which is preliminary data.</text>
</comment>
<evidence type="ECO:0000313" key="3">
    <source>
        <dbReference type="EMBL" id="ODG93931.1"/>
    </source>
</evidence>
<accession>A0ABX2ZVV8</accession>
<feature type="domain" description="EfeO-type cupredoxin-like" evidence="2">
    <location>
        <begin position="65"/>
        <end position="134"/>
    </location>
</feature>
<gene>
    <name evidence="3" type="ORF">BED47_01805</name>
</gene>
<protein>
    <recommendedName>
        <fullName evidence="2">EfeO-type cupredoxin-like domain-containing protein</fullName>
    </recommendedName>
</protein>